<proteinExistence type="inferred from homology"/>
<keyword evidence="4 7" id="KW-0067">ATP-binding</keyword>
<dbReference type="PROSITE" id="PS00211">
    <property type="entry name" value="ABC_TRANSPORTER_1"/>
    <property type="match status" value="1"/>
</dbReference>
<dbReference type="RefSeq" id="WP_394010090.1">
    <property type="nucleotide sequence ID" value="NZ_JBAFUR010000008.1"/>
</dbReference>
<dbReference type="PANTHER" id="PTHR45772:SF10">
    <property type="entry name" value="LIPOPOLYSACCHARIDE EXPORT SYSTEM ATP-BINDING PROTEIN LPTB"/>
    <property type="match status" value="1"/>
</dbReference>
<dbReference type="PROSITE" id="PS50893">
    <property type="entry name" value="ABC_TRANSPORTER_2"/>
    <property type="match status" value="1"/>
</dbReference>
<dbReference type="InterPro" id="IPR003593">
    <property type="entry name" value="AAA+_ATPase"/>
</dbReference>
<sequence>MNVLSMFGKSKSGDSKSGGKSVSGSARGEQDARQYDPRDHDPRETDGIPLPAGDQDSREWEEDDPRSDAGYDAGYETPASAAPDPRHRAYMPPDAAYGDDADAGDDYPASYPGDGRDTLPFNSTGALAAFGLAKSYGGRKVVKDVSMNVRRGEAVGLLGPNGAGKTTCFYMVTGLVKADAGRIELDGHDITPLPMYRRARLGVGYLPQEASIFRGLSVEDNIMGVLQVSEPNRARRREETEALLEEFKITHVRKSPSIALSGGERRRLEIARALATKPAFMLLDEPFAGIDPIAVGDIQALVRHLTSRGIGVLITDHNVRETLGLIDRAYIIHSGAVLMEGDPEAIVSSPDVRRLYLGEEFRL</sequence>
<comment type="similarity">
    <text evidence="1">Belongs to the ABC transporter superfamily.</text>
</comment>
<keyword evidence="2" id="KW-0813">Transport</keyword>
<gene>
    <name evidence="7" type="primary">lptB</name>
    <name evidence="7" type="ORF">V5F30_22885</name>
</gene>
<feature type="region of interest" description="Disordered" evidence="5">
    <location>
        <begin position="1"/>
        <end position="109"/>
    </location>
</feature>
<evidence type="ECO:0000256" key="2">
    <source>
        <dbReference type="ARBA" id="ARBA00022448"/>
    </source>
</evidence>
<dbReference type="InterPro" id="IPR051120">
    <property type="entry name" value="ABC_AA/LPS_Transport"/>
</dbReference>
<comment type="caution">
    <text evidence="7">The sequence shown here is derived from an EMBL/GenBank/DDBJ whole genome shotgun (WGS) entry which is preliminary data.</text>
</comment>
<keyword evidence="3" id="KW-0547">Nucleotide-binding</keyword>
<evidence type="ECO:0000259" key="6">
    <source>
        <dbReference type="PROSITE" id="PS50893"/>
    </source>
</evidence>
<dbReference type="Pfam" id="PF00005">
    <property type="entry name" value="ABC_tran"/>
    <property type="match status" value="1"/>
</dbReference>
<dbReference type="Proteomes" id="UP001604043">
    <property type="component" value="Unassembled WGS sequence"/>
</dbReference>
<organism evidence="7 8">
    <name type="scientific">Xanthobacter aminoxidans</name>
    <dbReference type="NCBI Taxonomy" id="186280"/>
    <lineage>
        <taxon>Bacteria</taxon>
        <taxon>Pseudomonadati</taxon>
        <taxon>Pseudomonadota</taxon>
        <taxon>Alphaproteobacteria</taxon>
        <taxon>Hyphomicrobiales</taxon>
        <taxon>Xanthobacteraceae</taxon>
        <taxon>Xanthobacter</taxon>
    </lineage>
</organism>
<evidence type="ECO:0000313" key="7">
    <source>
        <dbReference type="EMBL" id="MFG1255073.1"/>
    </source>
</evidence>
<dbReference type="InterPro" id="IPR017871">
    <property type="entry name" value="ABC_transporter-like_CS"/>
</dbReference>
<evidence type="ECO:0000256" key="5">
    <source>
        <dbReference type="SAM" id="MobiDB-lite"/>
    </source>
</evidence>
<evidence type="ECO:0000256" key="3">
    <source>
        <dbReference type="ARBA" id="ARBA00022741"/>
    </source>
</evidence>
<keyword evidence="8" id="KW-1185">Reference proteome</keyword>
<dbReference type="EMBL" id="JBAFUR010000008">
    <property type="protein sequence ID" value="MFG1255073.1"/>
    <property type="molecule type" value="Genomic_DNA"/>
</dbReference>
<feature type="compositionally biased region" description="Basic and acidic residues" evidence="5">
    <location>
        <begin position="28"/>
        <end position="46"/>
    </location>
</feature>
<dbReference type="InterPro" id="IPR003439">
    <property type="entry name" value="ABC_transporter-like_ATP-bd"/>
</dbReference>
<evidence type="ECO:0000256" key="4">
    <source>
        <dbReference type="ARBA" id="ARBA00022840"/>
    </source>
</evidence>
<dbReference type="CDD" id="cd03218">
    <property type="entry name" value="ABC_YhbG"/>
    <property type="match status" value="1"/>
</dbReference>
<dbReference type="SMART" id="SM00382">
    <property type="entry name" value="AAA"/>
    <property type="match status" value="1"/>
</dbReference>
<protein>
    <submittedName>
        <fullName evidence="7">LPS export ABC transporter ATP-binding protein</fullName>
    </submittedName>
</protein>
<name>A0ABW6ZPZ0_9HYPH</name>
<dbReference type="GO" id="GO:0005524">
    <property type="term" value="F:ATP binding"/>
    <property type="evidence" value="ECO:0007669"/>
    <property type="project" value="UniProtKB-KW"/>
</dbReference>
<feature type="domain" description="ABC transporter" evidence="6">
    <location>
        <begin position="127"/>
        <end position="359"/>
    </location>
</feature>
<dbReference type="NCBIfam" id="TIGR04406">
    <property type="entry name" value="LPS_export_lptB"/>
    <property type="match status" value="1"/>
</dbReference>
<evidence type="ECO:0000256" key="1">
    <source>
        <dbReference type="ARBA" id="ARBA00005417"/>
    </source>
</evidence>
<dbReference type="SUPFAM" id="SSF52540">
    <property type="entry name" value="P-loop containing nucleoside triphosphate hydrolases"/>
    <property type="match status" value="1"/>
</dbReference>
<dbReference type="InterPro" id="IPR027417">
    <property type="entry name" value="P-loop_NTPase"/>
</dbReference>
<dbReference type="Gene3D" id="3.40.50.300">
    <property type="entry name" value="P-loop containing nucleotide triphosphate hydrolases"/>
    <property type="match status" value="1"/>
</dbReference>
<dbReference type="InterPro" id="IPR030921">
    <property type="entry name" value="LPS_export_LptB"/>
</dbReference>
<dbReference type="PANTHER" id="PTHR45772">
    <property type="entry name" value="CONSERVED COMPONENT OF ABC TRANSPORTER FOR NATURAL AMINO ACIDS-RELATED"/>
    <property type="match status" value="1"/>
</dbReference>
<reference evidence="7 8" key="1">
    <citation type="submission" date="2024-02" db="EMBL/GenBank/DDBJ databases">
        <title>Expansion and revision of Xanthobacter and proposal of Roseixanthobacter gen. nov.</title>
        <authorList>
            <person name="Soltysiak M.P.M."/>
            <person name="Jalihal A."/>
            <person name="Ory A."/>
            <person name="Chrisophersen C."/>
            <person name="Lee A.D."/>
            <person name="Boulton J."/>
            <person name="Springer M."/>
        </authorList>
    </citation>
    <scope>NUCLEOTIDE SEQUENCE [LARGE SCALE GENOMIC DNA]</scope>
    <source>
        <strain evidence="7 8">CB5</strain>
    </source>
</reference>
<accession>A0ABW6ZPZ0</accession>
<evidence type="ECO:0000313" key="8">
    <source>
        <dbReference type="Proteomes" id="UP001604043"/>
    </source>
</evidence>